<name>A0ABS6PWU7_9PSED</name>
<organism evidence="1 2">
    <name type="scientific">Pseudomonas farris</name>
    <dbReference type="NCBI Taxonomy" id="2841207"/>
    <lineage>
        <taxon>Bacteria</taxon>
        <taxon>Pseudomonadati</taxon>
        <taxon>Pseudomonadota</taxon>
        <taxon>Gammaproteobacteria</taxon>
        <taxon>Pseudomonadales</taxon>
        <taxon>Pseudomonadaceae</taxon>
        <taxon>Pseudomonas</taxon>
    </lineage>
</organism>
<accession>A0ABS6PWU7</accession>
<keyword evidence="2" id="KW-1185">Reference proteome</keyword>
<gene>
    <name evidence="1" type="ORF">KVG95_16600</name>
</gene>
<comment type="caution">
    <text evidence="1">The sequence shown here is derived from an EMBL/GenBank/DDBJ whole genome shotgun (WGS) entry which is preliminary data.</text>
</comment>
<evidence type="ECO:0008006" key="3">
    <source>
        <dbReference type="Google" id="ProtNLM"/>
    </source>
</evidence>
<protein>
    <recommendedName>
        <fullName evidence="3">Type III secretion protein</fullName>
    </recommendedName>
</protein>
<evidence type="ECO:0000313" key="2">
    <source>
        <dbReference type="Proteomes" id="UP000886900"/>
    </source>
</evidence>
<proteinExistence type="predicted"/>
<evidence type="ECO:0000313" key="1">
    <source>
        <dbReference type="EMBL" id="MBV4464946.1"/>
    </source>
</evidence>
<dbReference type="EMBL" id="JAHSTV010000007">
    <property type="protein sequence ID" value="MBV4464946.1"/>
    <property type="molecule type" value="Genomic_DNA"/>
</dbReference>
<dbReference type="Proteomes" id="UP000886900">
    <property type="component" value="Unassembled WGS sequence"/>
</dbReference>
<sequence length="214" mass="24560">MRLANPSQSLYWVRWWAQGWCDTHAGWQLPAEPQLPLPMLELLRKTRGAWLDRRLGFMTSIPPPPPIALLPLLPLAPEQWQYVFNLVVTVCGGSVVRSPNLVAEPDHIWCRRLGKALQPGQWLPATWRECRAEAVGLALLRAWVGERVWGKLRLRFLRFDVEEAERMTCDTIPHVKLTALWQAVAWYVLNFTQQGPPHVDPSEPDTRQPSATHQ</sequence>
<reference evidence="1" key="1">
    <citation type="submission" date="2021-06" db="EMBL/GenBank/DDBJ databases">
        <title>Updating the genus Pseudomonas: Description of 43 new species and partition of the Pseudomonas putida group.</title>
        <authorList>
            <person name="Girard L."/>
            <person name="Lood C."/>
            <person name="Vandamme P."/>
            <person name="Rokni-Zadeh H."/>
            <person name="Van Noort V."/>
            <person name="Hofte M."/>
            <person name="Lavigne R."/>
            <person name="De Mot R."/>
        </authorList>
    </citation>
    <scope>NUCLEOTIDE SEQUENCE</scope>
    <source>
        <strain evidence="1">SWRI79</strain>
    </source>
</reference>
<dbReference type="RefSeq" id="WP_217857187.1">
    <property type="nucleotide sequence ID" value="NZ_JAHSTV010000007.1"/>
</dbReference>